<dbReference type="AlphaFoldDB" id="A0A699SWS3"/>
<accession>A0A699SWS3</accession>
<proteinExistence type="predicted"/>
<reference evidence="1" key="1">
    <citation type="journal article" date="2019" name="Sci. Rep.">
        <title>Draft genome of Tanacetum cinerariifolium, the natural source of mosquito coil.</title>
        <authorList>
            <person name="Yamashiro T."/>
            <person name="Shiraishi A."/>
            <person name="Satake H."/>
            <person name="Nakayama K."/>
        </authorList>
    </citation>
    <scope>NUCLEOTIDE SEQUENCE</scope>
</reference>
<sequence length="31" mass="3410">TPLLITDQKKGSGRMGTTVEDVPPFFSKLFV</sequence>
<dbReference type="EMBL" id="BKCJ011198891">
    <property type="protein sequence ID" value="GFD02565.1"/>
    <property type="molecule type" value="Genomic_DNA"/>
</dbReference>
<comment type="caution">
    <text evidence="1">The sequence shown here is derived from an EMBL/GenBank/DDBJ whole genome shotgun (WGS) entry which is preliminary data.</text>
</comment>
<gene>
    <name evidence="1" type="ORF">Tci_874534</name>
</gene>
<protein>
    <submittedName>
        <fullName evidence="1">Uncharacterized protein</fullName>
    </submittedName>
</protein>
<organism evidence="1">
    <name type="scientific">Tanacetum cinerariifolium</name>
    <name type="common">Dalmatian daisy</name>
    <name type="synonym">Chrysanthemum cinerariifolium</name>
    <dbReference type="NCBI Taxonomy" id="118510"/>
    <lineage>
        <taxon>Eukaryota</taxon>
        <taxon>Viridiplantae</taxon>
        <taxon>Streptophyta</taxon>
        <taxon>Embryophyta</taxon>
        <taxon>Tracheophyta</taxon>
        <taxon>Spermatophyta</taxon>
        <taxon>Magnoliopsida</taxon>
        <taxon>eudicotyledons</taxon>
        <taxon>Gunneridae</taxon>
        <taxon>Pentapetalae</taxon>
        <taxon>asterids</taxon>
        <taxon>campanulids</taxon>
        <taxon>Asterales</taxon>
        <taxon>Asteraceae</taxon>
        <taxon>Asteroideae</taxon>
        <taxon>Anthemideae</taxon>
        <taxon>Anthemidinae</taxon>
        <taxon>Tanacetum</taxon>
    </lineage>
</organism>
<evidence type="ECO:0000313" key="1">
    <source>
        <dbReference type="EMBL" id="GFD02565.1"/>
    </source>
</evidence>
<feature type="non-terminal residue" evidence="1">
    <location>
        <position position="1"/>
    </location>
</feature>
<name>A0A699SWS3_TANCI</name>